<dbReference type="Gene3D" id="2.30.30.240">
    <property type="entry name" value="PRC-barrel domain"/>
    <property type="match status" value="2"/>
</dbReference>
<dbReference type="Pfam" id="PF05239">
    <property type="entry name" value="PRC"/>
    <property type="match status" value="2"/>
</dbReference>
<organism evidence="2 3">
    <name type="scientific">Candidatus Cohnella colombiensis</name>
    <dbReference type="NCBI Taxonomy" id="3121368"/>
    <lineage>
        <taxon>Bacteria</taxon>
        <taxon>Bacillati</taxon>
        <taxon>Bacillota</taxon>
        <taxon>Bacilli</taxon>
        <taxon>Bacillales</taxon>
        <taxon>Paenibacillaceae</taxon>
        <taxon>Cohnella</taxon>
    </lineage>
</organism>
<keyword evidence="3" id="KW-1185">Reference proteome</keyword>
<dbReference type="InterPro" id="IPR027275">
    <property type="entry name" value="PRC-brl_dom"/>
</dbReference>
<proteinExistence type="predicted"/>
<protein>
    <submittedName>
        <fullName evidence="2">PRC-barrel domain-containing protein</fullName>
    </submittedName>
</protein>
<feature type="domain" description="PRC-barrel" evidence="1">
    <location>
        <begin position="2"/>
        <end position="68"/>
    </location>
</feature>
<dbReference type="InterPro" id="IPR011033">
    <property type="entry name" value="PRC_barrel-like_sf"/>
</dbReference>
<name>A0AA95EUH0_9BACL</name>
<sequence>MIRIQRLLGVPVLRESGKRVGKVKDIWFDEFWSVVGIVLDCRIWFRKARKVVLMDQIFAFGQDALIIRNESQLDTFELKQLLRTYYTGVIRIKDMPVFTKEGLHLGEVSDVYFKENEGTPIIGFELSDGFLSDVLEGRRRLFMPERAEDIRLGENAILVPASYERILK</sequence>
<dbReference type="AlphaFoldDB" id="A0AA95EUH0"/>
<feature type="domain" description="PRC-barrel" evidence="1">
    <location>
        <begin position="92"/>
        <end position="164"/>
    </location>
</feature>
<evidence type="ECO:0000313" key="2">
    <source>
        <dbReference type="EMBL" id="WEK53149.1"/>
    </source>
</evidence>
<dbReference type="SUPFAM" id="SSF50346">
    <property type="entry name" value="PRC-barrel domain"/>
    <property type="match status" value="1"/>
</dbReference>
<accession>A0AA95EUH0</accession>
<dbReference type="EMBL" id="CP119317">
    <property type="protein sequence ID" value="WEK53149.1"/>
    <property type="molecule type" value="Genomic_DNA"/>
</dbReference>
<dbReference type="Proteomes" id="UP001178662">
    <property type="component" value="Chromosome"/>
</dbReference>
<evidence type="ECO:0000259" key="1">
    <source>
        <dbReference type="Pfam" id="PF05239"/>
    </source>
</evidence>
<gene>
    <name evidence="2" type="ORF">P0Y55_11145</name>
</gene>
<reference evidence="2" key="1">
    <citation type="submission" date="2023-03" db="EMBL/GenBank/DDBJ databases">
        <title>Andean soil-derived lignocellulolytic bacterial consortium as a source of novel taxa and putative plastic-active enzymes.</title>
        <authorList>
            <person name="Diaz-Garcia L."/>
            <person name="Chuvochina M."/>
            <person name="Feuerriegel G."/>
            <person name="Bunk B."/>
            <person name="Sproer C."/>
            <person name="Streit W.R."/>
            <person name="Rodriguez L.M."/>
            <person name="Overmann J."/>
            <person name="Jimenez D.J."/>
        </authorList>
    </citation>
    <scope>NUCLEOTIDE SEQUENCE</scope>
    <source>
        <strain evidence="2">MAG 2441</strain>
    </source>
</reference>
<evidence type="ECO:0000313" key="3">
    <source>
        <dbReference type="Proteomes" id="UP001178662"/>
    </source>
</evidence>